<dbReference type="eggNOG" id="COG0657">
    <property type="taxonomic scope" value="Bacteria"/>
</dbReference>
<proteinExistence type="inferred from homology"/>
<reference evidence="4 5" key="2">
    <citation type="journal article" date="2010" name="Stand. Genomic Sci.">
        <title>Complete genome sequence of Sebaldella termitidis type strain (NCTC 11300).</title>
        <authorList>
            <person name="Harmon-Smith M."/>
            <person name="Celia L."/>
            <person name="Chertkov O."/>
            <person name="Lapidus A."/>
            <person name="Copeland A."/>
            <person name="Glavina Del Rio T."/>
            <person name="Nolan M."/>
            <person name="Lucas S."/>
            <person name="Tice H."/>
            <person name="Cheng J.F."/>
            <person name="Han C."/>
            <person name="Detter J.C."/>
            <person name="Bruce D."/>
            <person name="Goodwin L."/>
            <person name="Pitluck S."/>
            <person name="Pati A."/>
            <person name="Liolios K."/>
            <person name="Ivanova N."/>
            <person name="Mavromatis K."/>
            <person name="Mikhailova N."/>
            <person name="Chen A."/>
            <person name="Palaniappan K."/>
            <person name="Land M."/>
            <person name="Hauser L."/>
            <person name="Chang Y.J."/>
            <person name="Jeffries C.D."/>
            <person name="Brettin T."/>
            <person name="Goker M."/>
            <person name="Beck B."/>
            <person name="Bristow J."/>
            <person name="Eisen J.A."/>
            <person name="Markowitz V."/>
            <person name="Hugenholtz P."/>
            <person name="Kyrpides N.C."/>
            <person name="Klenk H.P."/>
            <person name="Chen F."/>
        </authorList>
    </citation>
    <scope>NUCLEOTIDE SEQUENCE [LARGE SCALE GENOMIC DNA]</scope>
    <source>
        <strain evidence="5">ATCC 33386 / NCTC 11300</strain>
    </source>
</reference>
<keyword evidence="5" id="KW-1185">Reference proteome</keyword>
<dbReference type="InterPro" id="IPR050300">
    <property type="entry name" value="GDXG_lipolytic_enzyme"/>
</dbReference>
<evidence type="ECO:0000259" key="3">
    <source>
        <dbReference type="Pfam" id="PF07859"/>
    </source>
</evidence>
<dbReference type="PANTHER" id="PTHR48081:SF30">
    <property type="entry name" value="ACETYL-HYDROLASE LIPR-RELATED"/>
    <property type="match status" value="1"/>
</dbReference>
<accession>D1AHV4</accession>
<feature type="domain" description="Alpha/beta hydrolase fold-3" evidence="3">
    <location>
        <begin position="73"/>
        <end position="274"/>
    </location>
</feature>
<organism evidence="4 5">
    <name type="scientific">Sebaldella termitidis (strain ATCC 33386 / NCTC 11300)</name>
    <dbReference type="NCBI Taxonomy" id="526218"/>
    <lineage>
        <taxon>Bacteria</taxon>
        <taxon>Fusobacteriati</taxon>
        <taxon>Fusobacteriota</taxon>
        <taxon>Fusobacteriia</taxon>
        <taxon>Fusobacteriales</taxon>
        <taxon>Leptotrichiaceae</taxon>
        <taxon>Sebaldella</taxon>
    </lineage>
</organism>
<gene>
    <name evidence="4" type="ordered locus">Sterm_1476</name>
</gene>
<sequence length="298" mass="33671">MISKEAKTAKEKLFQNKNLEEILSTPIEIQREEWEESVKNIKLPSNIKIEEITVKNIKADWITPEFTTSEVVIFYFHGGGLNQGSKLTHRKLAAEIANRSKLRVFIHNYPLAPENPYPNALNKSLELYLWLLESGLKAENIIFGSDSSGSALALALILLLKQEKQSLPKAAFLFSPMLDFSISGESVTKNKDLDPKIFKEDLELTSKYYCDKKSVKDPLVSPVYGDFTDFPPLFIQVGSEELLLSDSLTLEKRVKNAGVSVKLEVWEGMWHVFQTRFESIPEADQAVTNAVDFINSLV</sequence>
<reference evidence="5" key="1">
    <citation type="submission" date="2009-09" db="EMBL/GenBank/DDBJ databases">
        <title>The complete chromosome of Sebaldella termitidis ATCC 33386.</title>
        <authorList>
            <consortium name="US DOE Joint Genome Institute (JGI-PGF)"/>
            <person name="Lucas S."/>
            <person name="Copeland A."/>
            <person name="Lapidus A."/>
            <person name="Glavina del Rio T."/>
            <person name="Dalin E."/>
            <person name="Tice H."/>
            <person name="Bruce D."/>
            <person name="Goodwin L."/>
            <person name="Pitluck S."/>
            <person name="Kyrpides N."/>
            <person name="Mavromatis K."/>
            <person name="Ivanova N."/>
            <person name="Mikhailova N."/>
            <person name="Sims D."/>
            <person name="Meincke L."/>
            <person name="Brettin T."/>
            <person name="Detter J.C."/>
            <person name="Han C."/>
            <person name="Larimer F."/>
            <person name="Land M."/>
            <person name="Hauser L."/>
            <person name="Markowitz V."/>
            <person name="Cheng J.F."/>
            <person name="Hugenholtz P."/>
            <person name="Woyke T."/>
            <person name="Wu D."/>
            <person name="Eisen J.A."/>
        </authorList>
    </citation>
    <scope>NUCLEOTIDE SEQUENCE [LARGE SCALE GENOMIC DNA]</scope>
    <source>
        <strain evidence="5">ATCC 33386 / NCTC 11300</strain>
    </source>
</reference>
<evidence type="ECO:0000313" key="4">
    <source>
        <dbReference type="EMBL" id="ACZ08338.1"/>
    </source>
</evidence>
<dbReference type="HOGENOM" id="CLU_012494_13_1_0"/>
<comment type="similarity">
    <text evidence="1">Belongs to the 'GDXG' lipolytic enzyme family.</text>
</comment>
<dbReference type="STRING" id="526218.Sterm_1476"/>
<dbReference type="Gene3D" id="3.40.50.1820">
    <property type="entry name" value="alpha/beta hydrolase"/>
    <property type="match status" value="1"/>
</dbReference>
<dbReference type="InterPro" id="IPR013094">
    <property type="entry name" value="AB_hydrolase_3"/>
</dbReference>
<keyword evidence="2 4" id="KW-0378">Hydrolase</keyword>
<evidence type="ECO:0000256" key="1">
    <source>
        <dbReference type="ARBA" id="ARBA00010515"/>
    </source>
</evidence>
<dbReference type="Pfam" id="PF07859">
    <property type="entry name" value="Abhydrolase_3"/>
    <property type="match status" value="1"/>
</dbReference>
<dbReference type="AlphaFoldDB" id="D1AHV4"/>
<dbReference type="EMBL" id="CP001739">
    <property type="protein sequence ID" value="ACZ08338.1"/>
    <property type="molecule type" value="Genomic_DNA"/>
</dbReference>
<dbReference type="RefSeq" id="WP_012860934.1">
    <property type="nucleotide sequence ID" value="NC_013517.1"/>
</dbReference>
<dbReference type="KEGG" id="str:Sterm_1476"/>
<dbReference type="Proteomes" id="UP000000845">
    <property type="component" value="Chromosome"/>
</dbReference>
<evidence type="ECO:0000256" key="2">
    <source>
        <dbReference type="ARBA" id="ARBA00022801"/>
    </source>
</evidence>
<dbReference type="SUPFAM" id="SSF53474">
    <property type="entry name" value="alpha/beta-Hydrolases"/>
    <property type="match status" value="1"/>
</dbReference>
<evidence type="ECO:0000313" key="5">
    <source>
        <dbReference type="Proteomes" id="UP000000845"/>
    </source>
</evidence>
<dbReference type="PANTHER" id="PTHR48081">
    <property type="entry name" value="AB HYDROLASE SUPERFAMILY PROTEIN C4A8.06C"/>
    <property type="match status" value="1"/>
</dbReference>
<name>D1AHV4_SEBTE</name>
<dbReference type="InterPro" id="IPR029058">
    <property type="entry name" value="AB_hydrolase_fold"/>
</dbReference>
<protein>
    <submittedName>
        <fullName evidence="4">Alpha/beta hydrolase fold-3 domain protein</fullName>
    </submittedName>
</protein>
<dbReference type="GO" id="GO:0004806">
    <property type="term" value="F:triacylglycerol lipase activity"/>
    <property type="evidence" value="ECO:0007669"/>
    <property type="project" value="TreeGrafter"/>
</dbReference>